<dbReference type="OrthoDB" id="3692632at2"/>
<evidence type="ECO:0000256" key="7">
    <source>
        <dbReference type="ARBA" id="ARBA00023141"/>
    </source>
</evidence>
<dbReference type="SUPFAM" id="SSF51366">
    <property type="entry name" value="Ribulose-phoshate binding barrel"/>
    <property type="match status" value="1"/>
</dbReference>
<comment type="catalytic activity">
    <reaction evidence="1 9">
        <text>N-(5-phospho-beta-D-ribosyl)anthranilate = 1-(2-carboxyphenylamino)-1-deoxy-D-ribulose 5-phosphate</text>
        <dbReference type="Rhea" id="RHEA:21540"/>
        <dbReference type="ChEBI" id="CHEBI:18277"/>
        <dbReference type="ChEBI" id="CHEBI:58613"/>
        <dbReference type="EC" id="5.3.1.24"/>
    </reaction>
</comment>
<dbReference type="Proteomes" id="UP000268329">
    <property type="component" value="Chromosome"/>
</dbReference>
<keyword evidence="12" id="KW-1185">Reference proteome</keyword>
<dbReference type="GO" id="GO:0000162">
    <property type="term" value="P:L-tryptophan biosynthetic process"/>
    <property type="evidence" value="ECO:0007669"/>
    <property type="project" value="UniProtKB-UniRule"/>
</dbReference>
<dbReference type="InterPro" id="IPR044643">
    <property type="entry name" value="TrpF_fam"/>
</dbReference>
<dbReference type="RefSeq" id="WP_121786462.1">
    <property type="nucleotide sequence ID" value="NZ_CP033073.1"/>
</dbReference>
<keyword evidence="8 9" id="KW-0413">Isomerase</keyword>
<proteinExistence type="inferred from homology"/>
<comment type="pathway">
    <text evidence="2 9">Amino-acid biosynthesis; L-tryptophan biosynthesis; L-tryptophan from chorismate: step 3/5.</text>
</comment>
<accession>A0A3G2J9I0</accession>
<evidence type="ECO:0000313" key="11">
    <source>
        <dbReference type="EMBL" id="AYN38960.1"/>
    </source>
</evidence>
<evidence type="ECO:0000256" key="6">
    <source>
        <dbReference type="ARBA" id="ARBA00022822"/>
    </source>
</evidence>
<feature type="domain" description="N-(5'phosphoribosyl) anthranilate isomerase (PRAI)" evidence="10">
    <location>
        <begin position="4"/>
        <end position="199"/>
    </location>
</feature>
<protein>
    <recommendedName>
        <fullName evidence="4 9">N-(5'-phosphoribosyl)anthranilate isomerase</fullName>
        <shortName evidence="9">PRAI</shortName>
        <ecNumber evidence="3 9">5.3.1.24</ecNumber>
    </recommendedName>
</protein>
<dbReference type="InterPro" id="IPR011060">
    <property type="entry name" value="RibuloseP-bd_barrel"/>
</dbReference>
<evidence type="ECO:0000256" key="1">
    <source>
        <dbReference type="ARBA" id="ARBA00001164"/>
    </source>
</evidence>
<dbReference type="InterPro" id="IPR001240">
    <property type="entry name" value="PRAI_dom"/>
</dbReference>
<dbReference type="EC" id="5.3.1.24" evidence="3 9"/>
<dbReference type="PANTHER" id="PTHR42894">
    <property type="entry name" value="N-(5'-PHOSPHORIBOSYL)ANTHRANILATE ISOMERASE"/>
    <property type="match status" value="1"/>
</dbReference>
<evidence type="ECO:0000256" key="8">
    <source>
        <dbReference type="ARBA" id="ARBA00023235"/>
    </source>
</evidence>
<evidence type="ECO:0000256" key="9">
    <source>
        <dbReference type="HAMAP-Rule" id="MF_00135"/>
    </source>
</evidence>
<reference evidence="11 12" key="1">
    <citation type="submission" date="2018-10" db="EMBL/GenBank/DDBJ databases">
        <title>The genome of Streptomyces dangxiongensis Z022.</title>
        <authorList>
            <person name="Zhang B."/>
        </authorList>
    </citation>
    <scope>NUCLEOTIDE SEQUENCE [LARGE SCALE GENOMIC DNA]</scope>
    <source>
        <strain evidence="11 12">Z022</strain>
    </source>
</reference>
<keyword evidence="6 9" id="KW-0822">Tryptophan biosynthesis</keyword>
<dbReference type="AlphaFoldDB" id="A0A3G2J9I0"/>
<evidence type="ECO:0000259" key="10">
    <source>
        <dbReference type="Pfam" id="PF00697"/>
    </source>
</evidence>
<evidence type="ECO:0000256" key="2">
    <source>
        <dbReference type="ARBA" id="ARBA00004664"/>
    </source>
</evidence>
<evidence type="ECO:0000313" key="12">
    <source>
        <dbReference type="Proteomes" id="UP000268329"/>
    </source>
</evidence>
<dbReference type="Pfam" id="PF00697">
    <property type="entry name" value="PRAI"/>
    <property type="match status" value="1"/>
</dbReference>
<name>A0A3G2J9I0_9ACTN</name>
<dbReference type="PANTHER" id="PTHR42894:SF1">
    <property type="entry name" value="N-(5'-PHOSPHORIBOSYL)ANTHRANILATE ISOMERASE"/>
    <property type="match status" value="1"/>
</dbReference>
<evidence type="ECO:0000256" key="4">
    <source>
        <dbReference type="ARBA" id="ARBA00022272"/>
    </source>
</evidence>
<keyword evidence="5 9" id="KW-0028">Amino-acid biosynthesis</keyword>
<dbReference type="KEGG" id="sdd:D9753_08595"/>
<dbReference type="InterPro" id="IPR013785">
    <property type="entry name" value="Aldolase_TIM"/>
</dbReference>
<dbReference type="Gene3D" id="3.20.20.70">
    <property type="entry name" value="Aldolase class I"/>
    <property type="match status" value="1"/>
</dbReference>
<gene>
    <name evidence="9" type="primary">trpF</name>
    <name evidence="11" type="ORF">D9753_08595</name>
</gene>
<evidence type="ECO:0000256" key="3">
    <source>
        <dbReference type="ARBA" id="ARBA00012572"/>
    </source>
</evidence>
<dbReference type="UniPathway" id="UPA00035">
    <property type="reaction ID" value="UER00042"/>
</dbReference>
<organism evidence="11 12">
    <name type="scientific">Streptomyces dangxiongensis</name>
    <dbReference type="NCBI Taxonomy" id="1442032"/>
    <lineage>
        <taxon>Bacteria</taxon>
        <taxon>Bacillati</taxon>
        <taxon>Actinomycetota</taxon>
        <taxon>Actinomycetes</taxon>
        <taxon>Kitasatosporales</taxon>
        <taxon>Streptomycetaceae</taxon>
        <taxon>Streptomyces</taxon>
    </lineage>
</organism>
<comment type="similarity">
    <text evidence="9">Belongs to the TrpF family.</text>
</comment>
<evidence type="ECO:0000256" key="5">
    <source>
        <dbReference type="ARBA" id="ARBA00022605"/>
    </source>
</evidence>
<dbReference type="HAMAP" id="MF_00135">
    <property type="entry name" value="PRAI"/>
    <property type="match status" value="1"/>
</dbReference>
<sequence>MIVKFCGATTEAEVTEMAAAGADLVGLWHGVPGGRAELTAARLADLAALALADGRLRPVLVTFSSDTRALLAAMAAARVPCVQLHGFQPPGTVRALRRAGPPALEIVKVLHLRDGVCLEERLTGSYERAGADSFLVDTVTADGRLGSTAEPLADAAVTALADRTGLPFLLAGGLHAGNAHDFAGARAHPRFLGIDVDSAARGADGLLRAGRARAVARAWRTA</sequence>
<dbReference type="EMBL" id="CP033073">
    <property type="protein sequence ID" value="AYN38960.1"/>
    <property type="molecule type" value="Genomic_DNA"/>
</dbReference>
<dbReference type="GO" id="GO:0004640">
    <property type="term" value="F:phosphoribosylanthranilate isomerase activity"/>
    <property type="evidence" value="ECO:0007669"/>
    <property type="project" value="UniProtKB-UniRule"/>
</dbReference>
<keyword evidence="7 9" id="KW-0057">Aromatic amino acid biosynthesis</keyword>